<dbReference type="Proteomes" id="UP000198280">
    <property type="component" value="Unassembled WGS sequence"/>
</dbReference>
<reference evidence="2 3" key="1">
    <citation type="submission" date="2017-06" db="EMBL/GenBank/DDBJ databases">
        <authorList>
            <person name="Kim H.J."/>
            <person name="Triplett B.A."/>
        </authorList>
    </citation>
    <scope>NUCLEOTIDE SEQUENCE [LARGE SCALE GENOMIC DNA]</scope>
    <source>
        <strain evidence="2 3">CGMCC 4.1858</strain>
    </source>
</reference>
<keyword evidence="1" id="KW-0812">Transmembrane</keyword>
<keyword evidence="1" id="KW-0472">Membrane</keyword>
<gene>
    <name evidence="2" type="ORF">SAMN05216252_12440</name>
</gene>
<evidence type="ECO:0000313" key="3">
    <source>
        <dbReference type="Proteomes" id="UP000198280"/>
    </source>
</evidence>
<name>A0A239ME60_9ACTN</name>
<evidence type="ECO:0000313" key="2">
    <source>
        <dbReference type="EMBL" id="SNT41327.1"/>
    </source>
</evidence>
<keyword evidence="3" id="KW-1185">Reference proteome</keyword>
<organism evidence="2 3">
    <name type="scientific">Actinacidiphila glaucinigra</name>
    <dbReference type="NCBI Taxonomy" id="235986"/>
    <lineage>
        <taxon>Bacteria</taxon>
        <taxon>Bacillati</taxon>
        <taxon>Actinomycetota</taxon>
        <taxon>Actinomycetes</taxon>
        <taxon>Kitasatosporales</taxon>
        <taxon>Streptomycetaceae</taxon>
        <taxon>Actinacidiphila</taxon>
    </lineage>
</organism>
<dbReference type="EMBL" id="FZOF01000024">
    <property type="protein sequence ID" value="SNT41327.1"/>
    <property type="molecule type" value="Genomic_DNA"/>
</dbReference>
<accession>A0A239ME60</accession>
<evidence type="ECO:0000256" key="1">
    <source>
        <dbReference type="SAM" id="Phobius"/>
    </source>
</evidence>
<keyword evidence="1" id="KW-1133">Transmembrane helix</keyword>
<dbReference type="OrthoDB" id="4331738at2"/>
<feature type="transmembrane region" description="Helical" evidence="1">
    <location>
        <begin position="6"/>
        <end position="25"/>
    </location>
</feature>
<protein>
    <submittedName>
        <fullName evidence="2">Uncharacterized protein</fullName>
    </submittedName>
</protein>
<proteinExistence type="predicted"/>
<dbReference type="AlphaFoldDB" id="A0A239ME60"/>
<sequence>MDYVSALVPPTVMAIAFTFLIRTLIRSQGGVNKAKEDAVIDAALSGAQPPAQRPGGTEHRV</sequence>
<dbReference type="RefSeq" id="WP_089227614.1">
    <property type="nucleotide sequence ID" value="NZ_FZOF01000024.1"/>
</dbReference>